<dbReference type="InterPro" id="IPR053201">
    <property type="entry name" value="Flavunoidine_N-MTase"/>
</dbReference>
<dbReference type="Pfam" id="PF00856">
    <property type="entry name" value="SET"/>
    <property type="match status" value="1"/>
</dbReference>
<evidence type="ECO:0000259" key="4">
    <source>
        <dbReference type="PROSITE" id="PS50868"/>
    </source>
</evidence>
<feature type="domain" description="Post-SET" evidence="4">
    <location>
        <begin position="110"/>
        <end position="122"/>
    </location>
</feature>
<evidence type="ECO:0000256" key="1">
    <source>
        <dbReference type="ARBA" id="ARBA00022679"/>
    </source>
</evidence>
<dbReference type="AlphaFoldDB" id="H0E553"/>
<sequence>MRLRRAPDGTGDGVLATQPFATGDTVMVGFLIGELTGNDSHATQVGPDRWARHGGLGPKVNHSCDPNCGVRLNEGHAFDFVARRAIAAGGELTFDYAMRNFTIDHFPAICLCGAERCRGSVTGWKDLPAARKADYGELVAPYLRAMDERSAAVATPVP</sequence>
<dbReference type="InterPro" id="IPR001214">
    <property type="entry name" value="SET_dom"/>
</dbReference>
<evidence type="ECO:0000259" key="3">
    <source>
        <dbReference type="PROSITE" id="PS50280"/>
    </source>
</evidence>
<evidence type="ECO:0008006" key="7">
    <source>
        <dbReference type="Google" id="ProtNLM"/>
    </source>
</evidence>
<dbReference type="InterPro" id="IPR003616">
    <property type="entry name" value="Post-SET_dom"/>
</dbReference>
<dbReference type="InterPro" id="IPR046341">
    <property type="entry name" value="SET_dom_sf"/>
</dbReference>
<dbReference type="EMBL" id="AGUD01000136">
    <property type="protein sequence ID" value="EHN11192.1"/>
    <property type="molecule type" value="Genomic_DNA"/>
</dbReference>
<proteinExistence type="predicted"/>
<protein>
    <recommendedName>
        <fullName evidence="7">Nuclear protein SET</fullName>
    </recommendedName>
</protein>
<dbReference type="Gene3D" id="2.170.270.10">
    <property type="entry name" value="SET domain"/>
    <property type="match status" value="1"/>
</dbReference>
<comment type="caution">
    <text evidence="5">The sequence shown here is derived from an EMBL/GenBank/DDBJ whole genome shotgun (WGS) entry which is preliminary data.</text>
</comment>
<dbReference type="PROSITE" id="PS50868">
    <property type="entry name" value="POST_SET"/>
    <property type="match status" value="1"/>
</dbReference>
<keyword evidence="6" id="KW-1185">Reference proteome</keyword>
<organism evidence="5 6">
    <name type="scientific">Patulibacter medicamentivorans</name>
    <dbReference type="NCBI Taxonomy" id="1097667"/>
    <lineage>
        <taxon>Bacteria</taxon>
        <taxon>Bacillati</taxon>
        <taxon>Actinomycetota</taxon>
        <taxon>Thermoleophilia</taxon>
        <taxon>Solirubrobacterales</taxon>
        <taxon>Patulibacteraceae</taxon>
        <taxon>Patulibacter</taxon>
    </lineage>
</organism>
<dbReference type="PROSITE" id="PS50280">
    <property type="entry name" value="SET"/>
    <property type="match status" value="1"/>
</dbReference>
<keyword evidence="1" id="KW-0808">Transferase</keyword>
<feature type="domain" description="SET" evidence="3">
    <location>
        <begin position="1"/>
        <end position="97"/>
    </location>
</feature>
<evidence type="ECO:0000256" key="2">
    <source>
        <dbReference type="ARBA" id="ARBA00022691"/>
    </source>
</evidence>
<reference evidence="5 6" key="1">
    <citation type="journal article" date="2013" name="Biodegradation">
        <title>Quantitative proteomic analysis of ibuprofen-degrading Patulibacter sp. strain I11.</title>
        <authorList>
            <person name="Almeida B."/>
            <person name="Kjeldal H."/>
            <person name="Lolas I."/>
            <person name="Knudsen A.D."/>
            <person name="Carvalho G."/>
            <person name="Nielsen K.L."/>
            <person name="Barreto Crespo M.T."/>
            <person name="Stensballe A."/>
            <person name="Nielsen J.L."/>
        </authorList>
    </citation>
    <scope>NUCLEOTIDE SEQUENCE [LARGE SCALE GENOMIC DNA]</scope>
    <source>
        <strain evidence="5 6">I11</strain>
    </source>
</reference>
<keyword evidence="2" id="KW-0949">S-adenosyl-L-methionine</keyword>
<dbReference type="CDD" id="cd20071">
    <property type="entry name" value="SET_SMYD"/>
    <property type="match status" value="1"/>
</dbReference>
<dbReference type="RefSeq" id="WP_007573967.1">
    <property type="nucleotide sequence ID" value="NZ_AGUD01000136.1"/>
</dbReference>
<dbReference type="Proteomes" id="UP000005143">
    <property type="component" value="Unassembled WGS sequence"/>
</dbReference>
<dbReference type="GO" id="GO:0016740">
    <property type="term" value="F:transferase activity"/>
    <property type="evidence" value="ECO:0007669"/>
    <property type="project" value="UniProtKB-KW"/>
</dbReference>
<accession>H0E553</accession>
<evidence type="ECO:0000313" key="6">
    <source>
        <dbReference type="Proteomes" id="UP000005143"/>
    </source>
</evidence>
<evidence type="ECO:0000313" key="5">
    <source>
        <dbReference type="EMBL" id="EHN11192.1"/>
    </source>
</evidence>
<name>H0E553_9ACTN</name>
<gene>
    <name evidence="5" type="ORF">PAI11_19400</name>
</gene>
<dbReference type="PANTHER" id="PTHR12350:SF19">
    <property type="entry name" value="SET DOMAIN-CONTAINING PROTEIN"/>
    <property type="match status" value="1"/>
</dbReference>
<dbReference type="SUPFAM" id="SSF82199">
    <property type="entry name" value="SET domain"/>
    <property type="match status" value="1"/>
</dbReference>
<dbReference type="PANTHER" id="PTHR12350">
    <property type="entry name" value="HISTONE-LYSINE N-METHYLTRANSFERASE-RELATED"/>
    <property type="match status" value="1"/>
</dbReference>